<name>A0A8T7M2Z4_9CHLR</name>
<gene>
    <name evidence="2" type="ORF">HXX08_04420</name>
    <name evidence="3" type="ORF">OZ401_000232</name>
</gene>
<dbReference type="InterPro" id="IPR016181">
    <property type="entry name" value="Acyl_CoA_acyltransferase"/>
</dbReference>
<dbReference type="PIRSF" id="PIRSF021278">
    <property type="entry name" value="AcuA"/>
    <property type="match status" value="1"/>
</dbReference>
<dbReference type="Proteomes" id="UP001431572">
    <property type="component" value="Chromosome 1"/>
</dbReference>
<dbReference type="Proteomes" id="UP000521676">
    <property type="component" value="Unassembled WGS sequence"/>
</dbReference>
<accession>A0A8T7M2Z4</accession>
<dbReference type="GO" id="GO:0019152">
    <property type="term" value="F:acetoin dehydrogenase (NAD+) activity"/>
    <property type="evidence" value="ECO:0007669"/>
    <property type="project" value="InterPro"/>
</dbReference>
<dbReference type="InterPro" id="IPR000182">
    <property type="entry name" value="GNAT_dom"/>
</dbReference>
<dbReference type="EMBL" id="JACATZ010000001">
    <property type="protein sequence ID" value="NWJ45105.1"/>
    <property type="molecule type" value="Genomic_DNA"/>
</dbReference>
<evidence type="ECO:0000313" key="3">
    <source>
        <dbReference type="EMBL" id="WJW66985.1"/>
    </source>
</evidence>
<reference evidence="2 4" key="1">
    <citation type="submission" date="2020-06" db="EMBL/GenBank/DDBJ databases">
        <title>Anoxygenic phototrophic Chloroflexota member uses a Type I reaction center.</title>
        <authorList>
            <person name="Tsuji J.M."/>
            <person name="Shaw N.A."/>
            <person name="Nagashima S."/>
            <person name="Venkiteswaran J."/>
            <person name="Schiff S.L."/>
            <person name="Hanada S."/>
            <person name="Tank M."/>
            <person name="Neufeld J.D."/>
        </authorList>
    </citation>
    <scope>NUCLEOTIDE SEQUENCE [LARGE SCALE GENOMIC DNA]</scope>
    <source>
        <strain evidence="2">L227-S17</strain>
    </source>
</reference>
<protein>
    <submittedName>
        <fullName evidence="2">GNAT family N-acetyltransferase</fullName>
    </submittedName>
</protein>
<feature type="domain" description="N-acetyltransferase" evidence="1">
    <location>
        <begin position="78"/>
        <end position="149"/>
    </location>
</feature>
<dbReference type="EMBL" id="CP128399">
    <property type="protein sequence ID" value="WJW66985.1"/>
    <property type="molecule type" value="Genomic_DNA"/>
</dbReference>
<keyword evidence="5" id="KW-1185">Reference proteome</keyword>
<organism evidence="2 4">
    <name type="scientific">Candidatus Chlorohelix allophototropha</name>
    <dbReference type="NCBI Taxonomy" id="3003348"/>
    <lineage>
        <taxon>Bacteria</taxon>
        <taxon>Bacillati</taxon>
        <taxon>Chloroflexota</taxon>
        <taxon>Chloroflexia</taxon>
        <taxon>Candidatus Chloroheliales</taxon>
        <taxon>Candidatus Chloroheliaceae</taxon>
        <taxon>Candidatus Chlorohelix</taxon>
    </lineage>
</organism>
<dbReference type="GO" id="GO:0016747">
    <property type="term" value="F:acyltransferase activity, transferring groups other than amino-acyl groups"/>
    <property type="evidence" value="ECO:0007669"/>
    <property type="project" value="InterPro"/>
</dbReference>
<reference evidence="3" key="2">
    <citation type="journal article" date="2024" name="Nature">
        <title>Anoxygenic phototroph of the Chloroflexota uses a type I reaction centre.</title>
        <authorList>
            <person name="Tsuji J.M."/>
            <person name="Shaw N.A."/>
            <person name="Nagashima S."/>
            <person name="Venkiteswaran J.J."/>
            <person name="Schiff S.L."/>
            <person name="Watanabe T."/>
            <person name="Fukui M."/>
            <person name="Hanada S."/>
            <person name="Tank M."/>
            <person name="Neufeld J.D."/>
        </authorList>
    </citation>
    <scope>NUCLEOTIDE SEQUENCE</scope>
    <source>
        <strain evidence="3">L227-S17</strain>
    </source>
</reference>
<dbReference type="GO" id="GO:0045150">
    <property type="term" value="P:acetoin catabolic process"/>
    <property type="evidence" value="ECO:0007669"/>
    <property type="project" value="InterPro"/>
</dbReference>
<evidence type="ECO:0000313" key="5">
    <source>
        <dbReference type="Proteomes" id="UP001431572"/>
    </source>
</evidence>
<dbReference type="InterPro" id="IPR024699">
    <property type="entry name" value="AcuA"/>
</dbReference>
<dbReference type="RefSeq" id="WP_341468879.1">
    <property type="nucleotide sequence ID" value="NZ_CP128399.1"/>
</dbReference>
<evidence type="ECO:0000313" key="4">
    <source>
        <dbReference type="Proteomes" id="UP000521676"/>
    </source>
</evidence>
<dbReference type="SUPFAM" id="SSF55729">
    <property type="entry name" value="Acyl-CoA N-acyltransferases (Nat)"/>
    <property type="match status" value="1"/>
</dbReference>
<sequence>MTDSTPLQRLAIEPEGILLDTLSLTTPNEVFYFRRRVPASFIEKMSLSEGLGIFFRYDLERQKANLIKIAGMELGNVVLVHTAKGEIAGYICMHPIDEYDRWYGLNEVDMSPNVYEFGAIEVSREWRGVGLSYRLMRAAFEGEEWLRDKIVTSYEFAWHWDSEAVGLNRFVYRKMLKRVIESGGFDQYDTDEPNVIMDAANMFMVRIGDKVSSEVQQKFFSLLQRNNPWGL</sequence>
<dbReference type="Gene3D" id="3.40.630.30">
    <property type="match status" value="1"/>
</dbReference>
<dbReference type="Pfam" id="PF00583">
    <property type="entry name" value="Acetyltransf_1"/>
    <property type="match status" value="1"/>
</dbReference>
<dbReference type="AlphaFoldDB" id="A0A8T7M2Z4"/>
<dbReference type="CDD" id="cd04301">
    <property type="entry name" value="NAT_SF"/>
    <property type="match status" value="1"/>
</dbReference>
<evidence type="ECO:0000313" key="2">
    <source>
        <dbReference type="EMBL" id="NWJ45105.1"/>
    </source>
</evidence>
<proteinExistence type="predicted"/>
<evidence type="ECO:0000259" key="1">
    <source>
        <dbReference type="Pfam" id="PF00583"/>
    </source>
</evidence>